<evidence type="ECO:0000256" key="2">
    <source>
        <dbReference type="ARBA" id="ARBA00022526"/>
    </source>
</evidence>
<keyword evidence="2" id="KW-0313">Glucose metabolism</keyword>
<comment type="caution">
    <text evidence="3">The sequence shown here is derived from an EMBL/GenBank/DDBJ whole genome shotgun (WGS) entry which is preliminary data.</text>
</comment>
<evidence type="ECO:0000313" key="4">
    <source>
        <dbReference type="Proteomes" id="UP000566813"/>
    </source>
</evidence>
<protein>
    <submittedName>
        <fullName evidence="3">Beta-propeller fold lactonase family protein</fullName>
    </submittedName>
</protein>
<dbReference type="InterPro" id="IPR050282">
    <property type="entry name" value="Cycloisomerase_2"/>
</dbReference>
<name>A0A7X1FQV3_9SPHN</name>
<dbReference type="GO" id="GO:0006006">
    <property type="term" value="P:glucose metabolic process"/>
    <property type="evidence" value="ECO:0007669"/>
    <property type="project" value="UniProtKB-KW"/>
</dbReference>
<evidence type="ECO:0000313" key="3">
    <source>
        <dbReference type="EMBL" id="MBC2665305.1"/>
    </source>
</evidence>
<sequence length="403" mass="42380">MTGPLPAERTTAFAGLGARLLRFGFDPDTGLLSDEGETALPARLRSAFAHPRLPVLYAACGDGGAAPGERPYWLAACARGEDGGLGLLGEPVRLLSRPIDVTVDPAGDHVLIAYSAGPGLTVHRLRENGMIGPQLPVSGAPDWGSVPHQVRVLPECGLAVIVARGMPGFGSARYVEGALRLARFSGGVIEAAGSVAPAEAAAMGGFNPRNIAFHPAFPRAYVTLEGQNRLCQFELTAGLPCAHPVKALEMLTDRADLRERQVAGTLAVHPSGRFVYAANRNDGYLGGHSGPSWETPDPVPVFPGGENGIAGYRLSADGRLEERIQNVPSGGLHPRTFAIDPSGRWLVVGNYAPSLMPLGDRIAPVAAGFVIFAIGEDGILRVHGRHDIAAGRERIWWSGLAAF</sequence>
<dbReference type="Gene3D" id="2.130.10.10">
    <property type="entry name" value="YVTN repeat-like/Quinoprotein amine dehydrogenase"/>
    <property type="match status" value="1"/>
</dbReference>
<dbReference type="PANTHER" id="PTHR30344:SF1">
    <property type="entry name" value="6-PHOSPHOGLUCONOLACTONASE"/>
    <property type="match status" value="1"/>
</dbReference>
<dbReference type="InterPro" id="IPR019405">
    <property type="entry name" value="Lactonase_7-beta_prop"/>
</dbReference>
<gene>
    <name evidence="3" type="ORF">H7F51_07220</name>
</gene>
<dbReference type="SUPFAM" id="SSF75011">
    <property type="entry name" value="3-carboxy-cis,cis-mucoante lactonizing enzyme"/>
    <property type="match status" value="1"/>
</dbReference>
<dbReference type="InterPro" id="IPR015943">
    <property type="entry name" value="WD40/YVTN_repeat-like_dom_sf"/>
</dbReference>
<keyword evidence="4" id="KW-1185">Reference proteome</keyword>
<comment type="similarity">
    <text evidence="1">Belongs to the cycloisomerase 2 family.</text>
</comment>
<proteinExistence type="inferred from homology"/>
<dbReference type="Proteomes" id="UP000566813">
    <property type="component" value="Unassembled WGS sequence"/>
</dbReference>
<dbReference type="Pfam" id="PF10282">
    <property type="entry name" value="Lactonase"/>
    <property type="match status" value="1"/>
</dbReference>
<organism evidence="3 4">
    <name type="scientific">Novosphingobium flavum</name>
    <dbReference type="NCBI Taxonomy" id="1778672"/>
    <lineage>
        <taxon>Bacteria</taxon>
        <taxon>Pseudomonadati</taxon>
        <taxon>Pseudomonadota</taxon>
        <taxon>Alphaproteobacteria</taxon>
        <taxon>Sphingomonadales</taxon>
        <taxon>Sphingomonadaceae</taxon>
        <taxon>Novosphingobium</taxon>
    </lineage>
</organism>
<evidence type="ECO:0000256" key="1">
    <source>
        <dbReference type="ARBA" id="ARBA00005564"/>
    </source>
</evidence>
<dbReference type="EMBL" id="JACLAW010000004">
    <property type="protein sequence ID" value="MBC2665305.1"/>
    <property type="molecule type" value="Genomic_DNA"/>
</dbReference>
<keyword evidence="2" id="KW-0119">Carbohydrate metabolism</keyword>
<reference evidence="3 4" key="1">
    <citation type="submission" date="2020-08" db="EMBL/GenBank/DDBJ databases">
        <title>The genome sequence of type strain Novosphingobium flavum NBRC 111647.</title>
        <authorList>
            <person name="Liu Y."/>
        </authorList>
    </citation>
    <scope>NUCLEOTIDE SEQUENCE [LARGE SCALE GENOMIC DNA]</scope>
    <source>
        <strain evidence="3 4">NBRC 111647</strain>
    </source>
</reference>
<dbReference type="AlphaFoldDB" id="A0A7X1FQV3"/>
<dbReference type="PANTHER" id="PTHR30344">
    <property type="entry name" value="6-PHOSPHOGLUCONOLACTONASE-RELATED"/>
    <property type="match status" value="1"/>
</dbReference>
<dbReference type="GO" id="GO:0017057">
    <property type="term" value="F:6-phosphogluconolactonase activity"/>
    <property type="evidence" value="ECO:0007669"/>
    <property type="project" value="TreeGrafter"/>
</dbReference>
<accession>A0A7X1FQV3</accession>
<dbReference type="RefSeq" id="WP_185663558.1">
    <property type="nucleotide sequence ID" value="NZ_JACLAW010000004.1"/>
</dbReference>